<name>A0ABP6ZU28_9ACTN</name>
<keyword evidence="2" id="KW-1185">Reference proteome</keyword>
<accession>A0ABP6ZU28</accession>
<dbReference type="EMBL" id="BAABDQ010000058">
    <property type="protein sequence ID" value="GAA3618760.1"/>
    <property type="molecule type" value="Genomic_DNA"/>
</dbReference>
<proteinExistence type="predicted"/>
<gene>
    <name evidence="1" type="ORF">GCM10022419_125340</name>
</gene>
<comment type="caution">
    <text evidence="1">The sequence shown here is derived from an EMBL/GenBank/DDBJ whole genome shotgun (WGS) entry which is preliminary data.</text>
</comment>
<dbReference type="Proteomes" id="UP001500630">
    <property type="component" value="Unassembled WGS sequence"/>
</dbReference>
<dbReference type="RefSeq" id="WP_345578250.1">
    <property type="nucleotide sequence ID" value="NZ_BAABDQ010000058.1"/>
</dbReference>
<evidence type="ECO:0008006" key="3">
    <source>
        <dbReference type="Google" id="ProtNLM"/>
    </source>
</evidence>
<organism evidence="1 2">
    <name type="scientific">Nonomuraea rosea</name>
    <dbReference type="NCBI Taxonomy" id="638574"/>
    <lineage>
        <taxon>Bacteria</taxon>
        <taxon>Bacillati</taxon>
        <taxon>Actinomycetota</taxon>
        <taxon>Actinomycetes</taxon>
        <taxon>Streptosporangiales</taxon>
        <taxon>Streptosporangiaceae</taxon>
        <taxon>Nonomuraea</taxon>
    </lineage>
</organism>
<protein>
    <recommendedName>
        <fullName evidence="3">GerMN domain-containing protein</fullName>
    </recommendedName>
</protein>
<sequence>MRTGMRTGARACGRPGRAHRVLAAVLAWLAVGLLALVVAGCGVQPSGAIAAGEPPSGRVDPDGHQAPTWPITLYLVKNGRLSMVTRPSNHPLLSTDRLALLAAGPTMAEQAHGITTAVPLEAGPFSVTSPQAGRLVVTLSTPAGDLSALAIDQIVCTTTATTPHTPTKITLTGAGQSIGPRNCPK</sequence>
<reference evidence="2" key="1">
    <citation type="journal article" date="2019" name="Int. J. Syst. Evol. Microbiol.">
        <title>The Global Catalogue of Microorganisms (GCM) 10K type strain sequencing project: providing services to taxonomists for standard genome sequencing and annotation.</title>
        <authorList>
            <consortium name="The Broad Institute Genomics Platform"/>
            <consortium name="The Broad Institute Genome Sequencing Center for Infectious Disease"/>
            <person name="Wu L."/>
            <person name="Ma J."/>
        </authorList>
    </citation>
    <scope>NUCLEOTIDE SEQUENCE [LARGE SCALE GENOMIC DNA]</scope>
    <source>
        <strain evidence="2">JCM 17326</strain>
    </source>
</reference>
<evidence type="ECO:0000313" key="2">
    <source>
        <dbReference type="Proteomes" id="UP001500630"/>
    </source>
</evidence>
<evidence type="ECO:0000313" key="1">
    <source>
        <dbReference type="EMBL" id="GAA3618760.1"/>
    </source>
</evidence>